<gene>
    <name evidence="1" type="ORF">ABT211_45260</name>
</gene>
<organism evidence="1 2">
    <name type="scientific">Streptomyces sp. 900105755</name>
    <dbReference type="NCBI Taxonomy" id="3154389"/>
    <lineage>
        <taxon>Bacteria</taxon>
        <taxon>Bacillati</taxon>
        <taxon>Actinomycetota</taxon>
        <taxon>Actinomycetes</taxon>
        <taxon>Kitasatosporales</taxon>
        <taxon>Streptomycetaceae</taxon>
        <taxon>Streptomyces</taxon>
    </lineage>
</organism>
<sequence>MCHALKLAGFHVVDQADDTTPGLRVSEAPEGVVVSWTASHGFLALAADQRGASSDGMRLVVQAAVAGLLVQRGHTVAETPDRNGVVVLAEGSAAGP</sequence>
<dbReference type="RefSeq" id="WP_351962608.1">
    <property type="nucleotide sequence ID" value="NZ_JBEOZM010000052.1"/>
</dbReference>
<evidence type="ECO:0000313" key="1">
    <source>
        <dbReference type="EMBL" id="MER6274394.1"/>
    </source>
</evidence>
<dbReference type="Proteomes" id="UP001490365">
    <property type="component" value="Unassembled WGS sequence"/>
</dbReference>
<accession>A0ABV1TXZ9</accession>
<name>A0ABV1TXZ9_9ACTN</name>
<evidence type="ECO:0000313" key="2">
    <source>
        <dbReference type="Proteomes" id="UP001490365"/>
    </source>
</evidence>
<reference evidence="1 2" key="1">
    <citation type="submission" date="2024-06" db="EMBL/GenBank/DDBJ databases">
        <title>The Natural Products Discovery Center: Release of the First 8490 Sequenced Strains for Exploring Actinobacteria Biosynthetic Diversity.</title>
        <authorList>
            <person name="Kalkreuter E."/>
            <person name="Kautsar S.A."/>
            <person name="Yang D."/>
            <person name="Bader C.D."/>
            <person name="Teijaro C.N."/>
            <person name="Fluegel L."/>
            <person name="Davis C.M."/>
            <person name="Simpson J.R."/>
            <person name="Lauterbach L."/>
            <person name="Steele A.D."/>
            <person name="Gui C."/>
            <person name="Meng S."/>
            <person name="Li G."/>
            <person name="Viehrig K."/>
            <person name="Ye F."/>
            <person name="Su P."/>
            <person name="Kiefer A.F."/>
            <person name="Nichols A."/>
            <person name="Cepeda A.J."/>
            <person name="Yan W."/>
            <person name="Fan B."/>
            <person name="Jiang Y."/>
            <person name="Adhikari A."/>
            <person name="Zheng C.-J."/>
            <person name="Schuster L."/>
            <person name="Cowan T.M."/>
            <person name="Smanski M.J."/>
            <person name="Chevrette M.G."/>
            <person name="De Carvalho L.P.S."/>
            <person name="Shen B."/>
        </authorList>
    </citation>
    <scope>NUCLEOTIDE SEQUENCE [LARGE SCALE GENOMIC DNA]</scope>
    <source>
        <strain evidence="1 2">NPDC001694</strain>
    </source>
</reference>
<protein>
    <submittedName>
        <fullName evidence="1">Uncharacterized protein</fullName>
    </submittedName>
</protein>
<dbReference type="EMBL" id="JBEOZM010000052">
    <property type="protein sequence ID" value="MER6274394.1"/>
    <property type="molecule type" value="Genomic_DNA"/>
</dbReference>
<proteinExistence type="predicted"/>
<comment type="caution">
    <text evidence="1">The sequence shown here is derived from an EMBL/GenBank/DDBJ whole genome shotgun (WGS) entry which is preliminary data.</text>
</comment>
<keyword evidence="2" id="KW-1185">Reference proteome</keyword>